<dbReference type="GO" id="GO:0006402">
    <property type="term" value="P:mRNA catabolic process"/>
    <property type="evidence" value="ECO:0007669"/>
    <property type="project" value="InterPro"/>
</dbReference>
<dbReference type="Pfam" id="PF07378">
    <property type="entry name" value="FlbT"/>
    <property type="match status" value="1"/>
</dbReference>
<dbReference type="OrthoDB" id="8561314at2"/>
<organism evidence="4 5">
    <name type="scientific">Methylobacterium radiodurans</name>
    <dbReference type="NCBI Taxonomy" id="2202828"/>
    <lineage>
        <taxon>Bacteria</taxon>
        <taxon>Pseudomonadati</taxon>
        <taxon>Pseudomonadota</taxon>
        <taxon>Alphaproteobacteria</taxon>
        <taxon>Hyphomicrobiales</taxon>
        <taxon>Methylobacteriaceae</taxon>
        <taxon>Methylobacterium</taxon>
    </lineage>
</organism>
<name>A0A2U8VQD7_9HYPH</name>
<proteinExistence type="predicted"/>
<keyword evidence="5" id="KW-1185">Reference proteome</keyword>
<reference evidence="4 5" key="1">
    <citation type="submission" date="2018-05" db="EMBL/GenBank/DDBJ databases">
        <title>Complete Genome Sequence of Methylobacterium sp. 17Sr1-43.</title>
        <authorList>
            <person name="Srinivasan S."/>
        </authorList>
    </citation>
    <scope>NUCLEOTIDE SEQUENCE [LARGE SCALE GENOMIC DNA]</scope>
    <source>
        <strain evidence="4 5">17Sr1-43</strain>
    </source>
</reference>
<dbReference type="Proteomes" id="UP000246058">
    <property type="component" value="Chromosome"/>
</dbReference>
<dbReference type="KEGG" id="meti:DK427_09075"/>
<keyword evidence="3" id="KW-0694">RNA-binding</keyword>
<dbReference type="GO" id="GO:0044781">
    <property type="term" value="P:bacterial-type flagellum organization"/>
    <property type="evidence" value="ECO:0007669"/>
    <property type="project" value="UniProtKB-KW"/>
</dbReference>
<keyword evidence="4" id="KW-0966">Cell projection</keyword>
<keyword evidence="2" id="KW-1005">Bacterial flagellum biogenesis</keyword>
<dbReference type="GO" id="GO:0048027">
    <property type="term" value="F:mRNA 5'-UTR binding"/>
    <property type="evidence" value="ECO:0007669"/>
    <property type="project" value="InterPro"/>
</dbReference>
<evidence type="ECO:0000256" key="3">
    <source>
        <dbReference type="ARBA" id="ARBA00022884"/>
    </source>
</evidence>
<keyword evidence="4" id="KW-0969">Cilium</keyword>
<dbReference type="InterPro" id="IPR009967">
    <property type="entry name" value="Flagellum_FlbT"/>
</dbReference>
<protein>
    <submittedName>
        <fullName evidence="4">Flagellar protein FlbT</fullName>
    </submittedName>
</protein>
<evidence type="ECO:0000313" key="5">
    <source>
        <dbReference type="Proteomes" id="UP000246058"/>
    </source>
</evidence>
<sequence length="133" mass="15015">MGLRITLKPNERLIINGASIRNGNRNSDFLIESHSKFLRESEILHESEADTPSKKLWVTLQVMYLTDHRAEVEDLFYKQATAIMSMMPEAAPFMAQMQSAITEGHFHKAIKVCKQLARVEQELAEGQASVQAA</sequence>
<dbReference type="GO" id="GO:1902209">
    <property type="term" value="P:negative regulation of bacterial-type flagellum assembly"/>
    <property type="evidence" value="ECO:0007669"/>
    <property type="project" value="InterPro"/>
</dbReference>
<keyword evidence="1" id="KW-0678">Repressor</keyword>
<gene>
    <name evidence="4" type="ORF">DK427_09075</name>
</gene>
<evidence type="ECO:0000256" key="1">
    <source>
        <dbReference type="ARBA" id="ARBA00022491"/>
    </source>
</evidence>
<evidence type="ECO:0000256" key="2">
    <source>
        <dbReference type="ARBA" id="ARBA00022795"/>
    </source>
</evidence>
<accession>A0A2U8VQD7</accession>
<dbReference type="AlphaFoldDB" id="A0A2U8VQD7"/>
<keyword evidence="4" id="KW-0282">Flagellum</keyword>
<dbReference type="EMBL" id="CP029551">
    <property type="protein sequence ID" value="AWN35873.1"/>
    <property type="molecule type" value="Genomic_DNA"/>
</dbReference>
<evidence type="ECO:0000313" key="4">
    <source>
        <dbReference type="EMBL" id="AWN35873.1"/>
    </source>
</evidence>
<dbReference type="RefSeq" id="WP_109950985.1">
    <property type="nucleotide sequence ID" value="NZ_CP029551.1"/>
</dbReference>